<keyword evidence="1" id="KW-0732">Signal</keyword>
<dbReference type="Pfam" id="PF06051">
    <property type="entry name" value="DUF928"/>
    <property type="match status" value="1"/>
</dbReference>
<accession>A0ABS5Y832</accession>
<gene>
    <name evidence="2" type="ORF">IXB28_15730</name>
</gene>
<dbReference type="InterPro" id="IPR010328">
    <property type="entry name" value="DUF928"/>
</dbReference>
<feature type="chain" id="PRO_5046465089" evidence="1">
    <location>
        <begin position="29"/>
        <end position="265"/>
    </location>
</feature>
<protein>
    <submittedName>
        <fullName evidence="2">DUF928 domain-containing protein</fullName>
    </submittedName>
</protein>
<evidence type="ECO:0000313" key="3">
    <source>
        <dbReference type="Proteomes" id="UP001196661"/>
    </source>
</evidence>
<keyword evidence="3" id="KW-1185">Reference proteome</keyword>
<organism evidence="2 3">
    <name type="scientific">Leptothoe kymatousa TAU-MAC 1615</name>
    <dbReference type="NCBI Taxonomy" id="2364775"/>
    <lineage>
        <taxon>Bacteria</taxon>
        <taxon>Bacillati</taxon>
        <taxon>Cyanobacteriota</taxon>
        <taxon>Cyanophyceae</taxon>
        <taxon>Nodosilineales</taxon>
        <taxon>Cymatolegaceae</taxon>
        <taxon>Leptothoe</taxon>
        <taxon>Leptothoe kymatousa</taxon>
    </lineage>
</organism>
<name>A0ABS5Y832_9CYAN</name>
<proteinExistence type="predicted"/>
<reference evidence="2 3" key="1">
    <citation type="journal article" date="2021" name="Mar. Drugs">
        <title>Genome Reduction and Secondary Metabolism of the Marine Sponge-Associated Cyanobacterium Leptothoe.</title>
        <authorList>
            <person name="Konstantinou D."/>
            <person name="Popin R.V."/>
            <person name="Fewer D.P."/>
            <person name="Sivonen K."/>
            <person name="Gkelis S."/>
        </authorList>
    </citation>
    <scope>NUCLEOTIDE SEQUENCE [LARGE SCALE GENOMIC DNA]</scope>
    <source>
        <strain evidence="2 3">TAU-MAC 1615</strain>
    </source>
</reference>
<comment type="caution">
    <text evidence="2">The sequence shown here is derived from an EMBL/GenBank/DDBJ whole genome shotgun (WGS) entry which is preliminary data.</text>
</comment>
<dbReference type="RefSeq" id="WP_215619551.1">
    <property type="nucleotide sequence ID" value="NZ_JADOER010000015.1"/>
</dbReference>
<evidence type="ECO:0000256" key="1">
    <source>
        <dbReference type="SAM" id="SignalP"/>
    </source>
</evidence>
<feature type="signal peptide" evidence="1">
    <location>
        <begin position="1"/>
        <end position="28"/>
    </location>
</feature>
<dbReference type="EMBL" id="JADOER010000015">
    <property type="protein sequence ID" value="MBT9313663.1"/>
    <property type="molecule type" value="Genomic_DNA"/>
</dbReference>
<dbReference type="Proteomes" id="UP001196661">
    <property type="component" value="Unassembled WGS sequence"/>
</dbReference>
<evidence type="ECO:0000313" key="2">
    <source>
        <dbReference type="EMBL" id="MBT9313663.1"/>
    </source>
</evidence>
<sequence>MKLSPVIFALWSSVLLCPCLSPLSVAQAQQSTIDTPSYNYSAPILASLGSPPGRRGSATRNETPPACVPSTPLDLTALVPRTREPLVSDTLGQLNNKDYESVLSVTTQESPRFWFYVPNFPDSVSFEFVLQDDQENTLYESTLATSTEGIIQFTLPGDVPIQVNKLYTWSLVANCDPVNPPFVYGSIARVTVDPSVDLSLAEATPKEQAAIYASNGLWQDAITLLGELYQSAPNDPDIANAWTNLLSSVNLAEVAEQPMPNCCTQ</sequence>